<dbReference type="PANTHER" id="PTHR23359">
    <property type="entry name" value="NUCLEOTIDE KINASE"/>
    <property type="match status" value="1"/>
</dbReference>
<keyword evidence="3" id="KW-0418">Kinase</keyword>
<dbReference type="SUPFAM" id="SSF52540">
    <property type="entry name" value="P-loop containing nucleoside triphosphate hydrolases"/>
    <property type="match status" value="3"/>
</dbReference>
<dbReference type="PROSITE" id="PS00113">
    <property type="entry name" value="ADENYLATE_KINASE"/>
    <property type="match status" value="2"/>
</dbReference>
<protein>
    <submittedName>
        <fullName evidence="4">CLUMA_CG006986, isoform A</fullName>
    </submittedName>
</protein>
<sequence>ANASKALAEAEALTEEHEWKGGGRATSKTITLSPKSENPQLANIGKVKFQPPNVPVIFVLGGPGSGKVTHCDTLMQEKRGVTHINMMDLLQQYAIGNGKFSISTLIMLDMQDFSQLPSKTVTEVLMLEMKMSPAAKTYLISGYPRSMRDVVEYSEKIQVINGVILISWRQAILQRQIDYGAKLGHGEFETQTSANHSILTNIILLPKVVLSLAKMELENFFKSVMPVADYFDQSDMLVSINGERAPSDVYKDFRSAILDILQTQENQEAVLNGVAGIGHGNDEIPGSIVSSVETAPSQRKANELAAITTPPNVIESPVKARTKLNGNIGRNIIEVETINEKPSKTIETKIPKVIFVIGGPGSNKATLCMKAVGMNPGWGHISIGRTLRGLAESEPKPLTENYAIKESISAGEMVAKESLEKLLHNNILQLINKKGIIIDGFPRDVNQSQYFEERYNQKPPVILLDCSKLQLGRGRLDDSVSSFRRRLELFRELTLPMLKTMDVDGRLTIIDGDTDSGSVQKEFERVTRQHVESFIGNDAYVNGDVHGNNNRETLFNRNHSGETRNHRQRSEEYVEDLEDSVPGVIPTISNQVSNHIAIANGNFGGKNSLTKNQVRNGHIPNGRPDFRSISVFFVIPYLCKLFMCHQLAQQHEKNQKAQEAAKRQTSVLDTKVPIIWVLGGPGCGKGTQCEKIVAKYKFAHLSTGDLLRAEVASGSPKGKELQETMSKGGLVSNDVVLELLAAAMGKIQNPTGFLIDGYPREQAQGAAFERIIGPVDLILYFECANETLVARILHRAAASTEVRADDNEETLKTRIATFRENTDKILVQYPTKLKRLDAEREVEPIFAEVVAAIDQTLAKKASA</sequence>
<proteinExistence type="inferred from homology"/>
<dbReference type="GO" id="GO:0005524">
    <property type="term" value="F:ATP binding"/>
    <property type="evidence" value="ECO:0007669"/>
    <property type="project" value="InterPro"/>
</dbReference>
<dbReference type="HAMAP" id="MF_00235">
    <property type="entry name" value="Adenylate_kinase_Adk"/>
    <property type="match status" value="1"/>
</dbReference>
<dbReference type="EMBL" id="CVRI01000037">
    <property type="protein sequence ID" value="CRK93450.1"/>
    <property type="molecule type" value="Genomic_DNA"/>
</dbReference>
<dbReference type="STRING" id="568069.A0A1J1I112"/>
<dbReference type="GO" id="GO:0019205">
    <property type="term" value="F:nucleobase-containing compound kinase activity"/>
    <property type="evidence" value="ECO:0007669"/>
    <property type="project" value="InterPro"/>
</dbReference>
<dbReference type="PRINTS" id="PR00094">
    <property type="entry name" value="ADENYLTKNASE"/>
</dbReference>
<evidence type="ECO:0000313" key="4">
    <source>
        <dbReference type="EMBL" id="CRK93450.1"/>
    </source>
</evidence>
<reference evidence="4 5" key="1">
    <citation type="submission" date="2015-04" db="EMBL/GenBank/DDBJ databases">
        <authorList>
            <person name="Syromyatnikov M.Y."/>
            <person name="Popov V.N."/>
        </authorList>
    </citation>
    <scope>NUCLEOTIDE SEQUENCE [LARGE SCALE GENOMIC DNA]</scope>
</reference>
<evidence type="ECO:0000256" key="3">
    <source>
        <dbReference type="ARBA" id="ARBA00022777"/>
    </source>
</evidence>
<dbReference type="Proteomes" id="UP000183832">
    <property type="component" value="Unassembled WGS sequence"/>
</dbReference>
<evidence type="ECO:0000256" key="2">
    <source>
        <dbReference type="ARBA" id="ARBA00022741"/>
    </source>
</evidence>
<gene>
    <name evidence="4" type="ORF">CLUMA_CG006986</name>
</gene>
<feature type="non-terminal residue" evidence="4">
    <location>
        <position position="1"/>
    </location>
</feature>
<dbReference type="Gene3D" id="3.40.50.300">
    <property type="entry name" value="P-loop containing nucleotide triphosphate hydrolases"/>
    <property type="match status" value="3"/>
</dbReference>
<dbReference type="CDD" id="cd01428">
    <property type="entry name" value="ADK"/>
    <property type="match status" value="3"/>
</dbReference>
<dbReference type="InterPro" id="IPR027417">
    <property type="entry name" value="P-loop_NTPase"/>
</dbReference>
<organism evidence="4 5">
    <name type="scientific">Clunio marinus</name>
    <dbReference type="NCBI Taxonomy" id="568069"/>
    <lineage>
        <taxon>Eukaryota</taxon>
        <taxon>Metazoa</taxon>
        <taxon>Ecdysozoa</taxon>
        <taxon>Arthropoda</taxon>
        <taxon>Hexapoda</taxon>
        <taxon>Insecta</taxon>
        <taxon>Pterygota</taxon>
        <taxon>Neoptera</taxon>
        <taxon>Endopterygota</taxon>
        <taxon>Diptera</taxon>
        <taxon>Nematocera</taxon>
        <taxon>Chironomoidea</taxon>
        <taxon>Chironomidae</taxon>
        <taxon>Clunio</taxon>
    </lineage>
</organism>
<evidence type="ECO:0000256" key="1">
    <source>
        <dbReference type="ARBA" id="ARBA00022679"/>
    </source>
</evidence>
<evidence type="ECO:0000313" key="5">
    <source>
        <dbReference type="Proteomes" id="UP000183832"/>
    </source>
</evidence>
<keyword evidence="5" id="KW-1185">Reference proteome</keyword>
<dbReference type="AlphaFoldDB" id="A0A1J1I112"/>
<dbReference type="InterPro" id="IPR000850">
    <property type="entry name" value="Adenylat/UMP-CMP_kin"/>
</dbReference>
<keyword evidence="2" id="KW-0547">Nucleotide-binding</keyword>
<name>A0A1J1I112_9DIPT</name>
<dbReference type="OrthoDB" id="6436361at2759"/>
<dbReference type="InterPro" id="IPR033690">
    <property type="entry name" value="Adenylat_kinase_CS"/>
</dbReference>
<dbReference type="GO" id="GO:0006139">
    <property type="term" value="P:nucleobase-containing compound metabolic process"/>
    <property type="evidence" value="ECO:0007669"/>
    <property type="project" value="InterPro"/>
</dbReference>
<keyword evidence="1" id="KW-0808">Transferase</keyword>
<dbReference type="Pfam" id="PF00406">
    <property type="entry name" value="ADK"/>
    <property type="match status" value="3"/>
</dbReference>
<accession>A0A1J1I112</accession>